<dbReference type="GeneID" id="61294782"/>
<dbReference type="EMBL" id="FPLD01000036">
    <property type="protein sequence ID" value="SGY89629.1"/>
    <property type="molecule type" value="Genomic_DNA"/>
</dbReference>
<evidence type="ECO:0000313" key="3">
    <source>
        <dbReference type="Proteomes" id="UP000182660"/>
    </source>
</evidence>
<dbReference type="AlphaFoldDB" id="A0A090IHM7"/>
<keyword evidence="3" id="KW-1185">Reference proteome</keyword>
<evidence type="ECO:0000313" key="4">
    <source>
        <dbReference type="Proteomes" id="UP000183794"/>
    </source>
</evidence>
<reference evidence="2 4" key="2">
    <citation type="submission" date="2016-11" db="EMBL/GenBank/DDBJ databases">
        <authorList>
            <person name="Jaros S."/>
            <person name="Januszkiewicz K."/>
            <person name="Wedrychowicz H."/>
        </authorList>
    </citation>
    <scope>NUCLEOTIDE SEQUENCE [LARGE SCALE GENOMIC DNA]</scope>
    <source>
        <strain evidence="2">NVI 5450</strain>
    </source>
</reference>
<dbReference type="EMBL" id="FPLJ01000030">
    <property type="protein sequence ID" value="SGY86470.1"/>
    <property type="molecule type" value="Genomic_DNA"/>
</dbReference>
<dbReference type="OrthoDB" id="5882332at2"/>
<accession>A0A090IHM7</accession>
<dbReference type="Proteomes" id="UP000182660">
    <property type="component" value="Unassembled WGS sequence"/>
</dbReference>
<dbReference type="PATRIC" id="fig|80854.5.peg.1561"/>
<evidence type="ECO:0000313" key="1">
    <source>
        <dbReference type="EMBL" id="SGY86470.1"/>
    </source>
</evidence>
<organism evidence="2 4">
    <name type="scientific">Moritella viscosa</name>
    <dbReference type="NCBI Taxonomy" id="80854"/>
    <lineage>
        <taxon>Bacteria</taxon>
        <taxon>Pseudomonadati</taxon>
        <taxon>Pseudomonadota</taxon>
        <taxon>Gammaproteobacteria</taxon>
        <taxon>Alteromonadales</taxon>
        <taxon>Moritellaceae</taxon>
        <taxon>Moritella</taxon>
    </lineage>
</organism>
<gene>
    <name evidence="1" type="ORF">MT2528_1048</name>
    <name evidence="2" type="ORF">NVI5450_1018</name>
</gene>
<dbReference type="KEGG" id="mvs:MVIS_1469"/>
<dbReference type="HOGENOM" id="CLU_187786_0_0_6"/>
<protein>
    <submittedName>
        <fullName evidence="2">Conserved hypthetical protein</fullName>
    </submittedName>
</protein>
<reference evidence="1 3" key="1">
    <citation type="submission" date="2016-11" db="EMBL/GenBank/DDBJ databases">
        <authorList>
            <person name="Klemetsen T."/>
        </authorList>
    </citation>
    <scope>NUCLEOTIDE SEQUENCE [LARGE SCALE GENOMIC DNA]</scope>
    <source>
        <strain evidence="1">MT 2528</strain>
    </source>
</reference>
<evidence type="ECO:0000313" key="2">
    <source>
        <dbReference type="EMBL" id="SGY89629.1"/>
    </source>
</evidence>
<sequence length="96" mass="11135">MPAAVATSIEEKLKQLTNVSALLHFFDIGFDSGLMHEWQGDLLKRFNGYVLLTKPQDWFDYRRCLKNAYCKVQRGRLDRSSKTRSACRGCTSCERR</sequence>
<proteinExistence type="predicted"/>
<dbReference type="STRING" id="80854.MVIS_1469"/>
<name>A0A090IHM7_9GAMM</name>
<dbReference type="Proteomes" id="UP000183794">
    <property type="component" value="Unassembled WGS sequence"/>
</dbReference>
<dbReference type="RefSeq" id="WP_045109790.1">
    <property type="nucleotide sequence ID" value="NZ_CAWQZC010000069.1"/>
</dbReference>